<feature type="region of interest" description="Disordered" evidence="7">
    <location>
        <begin position="38"/>
        <end position="61"/>
    </location>
</feature>
<dbReference type="OrthoDB" id="59229at2759"/>
<keyword evidence="6" id="KW-0496">Mitochondrion</keyword>
<evidence type="ECO:0000256" key="7">
    <source>
        <dbReference type="SAM" id="MobiDB-lite"/>
    </source>
</evidence>
<comment type="similarity">
    <text evidence="3">Belongs to the FMP46 family.</text>
</comment>
<dbReference type="GO" id="GO:0005739">
    <property type="term" value="C:mitochondrion"/>
    <property type="evidence" value="ECO:0007669"/>
    <property type="project" value="UniProtKB-SubCell"/>
</dbReference>
<dbReference type="SUPFAM" id="SSF52833">
    <property type="entry name" value="Thioredoxin-like"/>
    <property type="match status" value="1"/>
</dbReference>
<proteinExistence type="inferred from homology"/>
<sequence length="145" mass="15901">MFKNLFKEHGVKNVVTLFHKPSVSASTRILTQLKQASATSNTTATVDQASSHEAHNQSQHAPFDLDVVEEPPTSDQLQNIIEYVGNKNAGKVVTGASDVSDAVRRLEHDAESFQRPVTVDWTNGKAVIGEDKSEILHLLKSLPKE</sequence>
<accession>A0A6G1FTP1</accession>
<dbReference type="Gene3D" id="3.40.30.10">
    <property type="entry name" value="Glutaredoxin"/>
    <property type="match status" value="1"/>
</dbReference>
<evidence type="ECO:0000256" key="6">
    <source>
        <dbReference type="ARBA" id="ARBA00023128"/>
    </source>
</evidence>
<dbReference type="InterPro" id="IPR012882">
    <property type="entry name" value="Fmp46"/>
</dbReference>
<gene>
    <name evidence="8 10" type="ORF">P152DRAFT_476729</name>
</gene>
<evidence type="ECO:0008006" key="11">
    <source>
        <dbReference type="Google" id="ProtNLM"/>
    </source>
</evidence>
<organism evidence="8">
    <name type="scientific">Eremomyces bilateralis CBS 781.70</name>
    <dbReference type="NCBI Taxonomy" id="1392243"/>
    <lineage>
        <taxon>Eukaryota</taxon>
        <taxon>Fungi</taxon>
        <taxon>Dikarya</taxon>
        <taxon>Ascomycota</taxon>
        <taxon>Pezizomycotina</taxon>
        <taxon>Dothideomycetes</taxon>
        <taxon>Dothideomycetes incertae sedis</taxon>
        <taxon>Eremomycetales</taxon>
        <taxon>Eremomycetaceae</taxon>
        <taxon>Eremomyces</taxon>
    </lineage>
</organism>
<protein>
    <recommendedName>
        <fullName evidence="11">DUF1687-domain-containing protein</fullName>
    </recommendedName>
</protein>
<evidence type="ECO:0000256" key="5">
    <source>
        <dbReference type="ARBA" id="ARBA00023002"/>
    </source>
</evidence>
<evidence type="ECO:0000256" key="3">
    <source>
        <dbReference type="ARBA" id="ARBA00009734"/>
    </source>
</evidence>
<dbReference type="RefSeq" id="XP_033530798.1">
    <property type="nucleotide sequence ID" value="XM_033681534.1"/>
</dbReference>
<dbReference type="AlphaFoldDB" id="A0A6G1FTP1"/>
<dbReference type="PANTHER" id="PTHR28071:SF1">
    <property type="entry name" value="REDOX PROTEIN FMP46, MITOCHONDRIAL-RELATED"/>
    <property type="match status" value="1"/>
</dbReference>
<keyword evidence="9" id="KW-1185">Reference proteome</keyword>
<evidence type="ECO:0000313" key="8">
    <source>
        <dbReference type="EMBL" id="KAF1809167.1"/>
    </source>
</evidence>
<evidence type="ECO:0000256" key="2">
    <source>
        <dbReference type="ARBA" id="ARBA00004173"/>
    </source>
</evidence>
<keyword evidence="4" id="KW-0809">Transit peptide</keyword>
<evidence type="ECO:0000313" key="9">
    <source>
        <dbReference type="Proteomes" id="UP000504638"/>
    </source>
</evidence>
<dbReference type="InterPro" id="IPR036249">
    <property type="entry name" value="Thioredoxin-like_sf"/>
</dbReference>
<dbReference type="PANTHER" id="PTHR28071">
    <property type="entry name" value="REDOX PROTEIN FMP46, MITOCHONDRIAL-RELATED"/>
    <property type="match status" value="1"/>
</dbReference>
<reference evidence="10" key="3">
    <citation type="submission" date="2025-04" db="UniProtKB">
        <authorList>
            <consortium name="RefSeq"/>
        </authorList>
    </citation>
    <scope>IDENTIFICATION</scope>
    <source>
        <strain evidence="10">CBS 781.70</strain>
    </source>
</reference>
<dbReference type="Pfam" id="PF07955">
    <property type="entry name" value="DUF1687"/>
    <property type="match status" value="1"/>
</dbReference>
<reference evidence="8 10" key="1">
    <citation type="submission" date="2020-01" db="EMBL/GenBank/DDBJ databases">
        <authorList>
            <consortium name="DOE Joint Genome Institute"/>
            <person name="Haridas S."/>
            <person name="Albert R."/>
            <person name="Binder M."/>
            <person name="Bloem J."/>
            <person name="Labutti K."/>
            <person name="Salamov A."/>
            <person name="Andreopoulos B."/>
            <person name="Baker S.E."/>
            <person name="Barry K."/>
            <person name="Bills G."/>
            <person name="Bluhm B.H."/>
            <person name="Cannon C."/>
            <person name="Castanera R."/>
            <person name="Culley D.E."/>
            <person name="Daum C."/>
            <person name="Ezra D."/>
            <person name="Gonzalez J.B."/>
            <person name="Henrissat B."/>
            <person name="Kuo A."/>
            <person name="Liang C."/>
            <person name="Lipzen A."/>
            <person name="Lutzoni F."/>
            <person name="Magnuson J."/>
            <person name="Mondo S."/>
            <person name="Nolan M."/>
            <person name="Ohm R."/>
            <person name="Pangilinan J."/>
            <person name="Park H.-J."/>
            <person name="Ramirez L."/>
            <person name="Alfaro M."/>
            <person name="Sun H."/>
            <person name="Tritt A."/>
            <person name="Yoshinaga Y."/>
            <person name="Zwiers L.-H."/>
            <person name="Turgeon B.G."/>
            <person name="Goodwin S.B."/>
            <person name="Spatafora J.W."/>
            <person name="Crous P.W."/>
            <person name="Grigoriev I.V."/>
        </authorList>
    </citation>
    <scope>NUCLEOTIDE SEQUENCE</scope>
    <source>
        <strain evidence="8 10">CBS 781.70</strain>
    </source>
</reference>
<comment type="subcellular location">
    <subcellularLocation>
        <location evidence="2">Mitochondrion</location>
    </subcellularLocation>
</comment>
<dbReference type="GO" id="GO:0016491">
    <property type="term" value="F:oxidoreductase activity"/>
    <property type="evidence" value="ECO:0007669"/>
    <property type="project" value="UniProtKB-KW"/>
</dbReference>
<dbReference type="GeneID" id="54422104"/>
<dbReference type="EMBL" id="ML975175">
    <property type="protein sequence ID" value="KAF1809167.1"/>
    <property type="molecule type" value="Genomic_DNA"/>
</dbReference>
<keyword evidence="5" id="KW-0560">Oxidoreductase</keyword>
<evidence type="ECO:0000256" key="4">
    <source>
        <dbReference type="ARBA" id="ARBA00022946"/>
    </source>
</evidence>
<feature type="compositionally biased region" description="Polar residues" evidence="7">
    <location>
        <begin position="38"/>
        <end position="49"/>
    </location>
</feature>
<evidence type="ECO:0000256" key="1">
    <source>
        <dbReference type="ARBA" id="ARBA00002963"/>
    </source>
</evidence>
<evidence type="ECO:0000313" key="10">
    <source>
        <dbReference type="RefSeq" id="XP_033530798.1"/>
    </source>
</evidence>
<reference evidence="10" key="2">
    <citation type="submission" date="2020-04" db="EMBL/GenBank/DDBJ databases">
        <authorList>
            <consortium name="NCBI Genome Project"/>
        </authorList>
    </citation>
    <scope>NUCLEOTIDE SEQUENCE</scope>
    <source>
        <strain evidence="10">CBS 781.70</strain>
    </source>
</reference>
<comment type="function">
    <text evidence="1">Putative mitochondrial redox protein which could be involved in the reduction of small toxic molecules.</text>
</comment>
<name>A0A6G1FTP1_9PEZI</name>
<dbReference type="Proteomes" id="UP000504638">
    <property type="component" value="Unplaced"/>
</dbReference>